<comment type="caution">
    <text evidence="1">The sequence shown here is derived from an EMBL/GenBank/DDBJ whole genome shotgun (WGS) entry which is preliminary data.</text>
</comment>
<dbReference type="AlphaFoldDB" id="A0A0F9MIW6"/>
<proteinExistence type="predicted"/>
<dbReference type="EMBL" id="LAZR01005525">
    <property type="protein sequence ID" value="KKM99186.1"/>
    <property type="molecule type" value="Genomic_DNA"/>
</dbReference>
<organism evidence="1">
    <name type="scientific">marine sediment metagenome</name>
    <dbReference type="NCBI Taxonomy" id="412755"/>
    <lineage>
        <taxon>unclassified sequences</taxon>
        <taxon>metagenomes</taxon>
        <taxon>ecological metagenomes</taxon>
    </lineage>
</organism>
<sequence>MKLSENWICDVCERTATSEFFPREWFTVEIKSGSVFRGLG</sequence>
<accession>A0A0F9MIW6</accession>
<protein>
    <submittedName>
        <fullName evidence="1">Uncharacterized protein</fullName>
    </submittedName>
</protein>
<feature type="non-terminal residue" evidence="1">
    <location>
        <position position="40"/>
    </location>
</feature>
<reference evidence="1" key="1">
    <citation type="journal article" date="2015" name="Nature">
        <title>Complex archaea that bridge the gap between prokaryotes and eukaryotes.</title>
        <authorList>
            <person name="Spang A."/>
            <person name="Saw J.H."/>
            <person name="Jorgensen S.L."/>
            <person name="Zaremba-Niedzwiedzka K."/>
            <person name="Martijn J."/>
            <person name="Lind A.E."/>
            <person name="van Eijk R."/>
            <person name="Schleper C."/>
            <person name="Guy L."/>
            <person name="Ettema T.J."/>
        </authorList>
    </citation>
    <scope>NUCLEOTIDE SEQUENCE</scope>
</reference>
<gene>
    <name evidence="1" type="ORF">LCGC14_1150330</name>
</gene>
<name>A0A0F9MIW6_9ZZZZ</name>
<evidence type="ECO:0000313" key="1">
    <source>
        <dbReference type="EMBL" id="KKM99186.1"/>
    </source>
</evidence>